<feature type="compositionally biased region" description="Basic and acidic residues" evidence="1">
    <location>
        <begin position="36"/>
        <end position="45"/>
    </location>
</feature>
<evidence type="ECO:0000313" key="2">
    <source>
        <dbReference type="EMBL" id="MBR7792310.1"/>
    </source>
</evidence>
<comment type="caution">
    <text evidence="2">The sequence shown here is derived from an EMBL/GenBank/DDBJ whole genome shotgun (WGS) entry which is preliminary data.</text>
</comment>
<evidence type="ECO:0000313" key="3">
    <source>
        <dbReference type="Proteomes" id="UP000682982"/>
    </source>
</evidence>
<feature type="region of interest" description="Disordered" evidence="1">
    <location>
        <begin position="1"/>
        <end position="45"/>
    </location>
</feature>
<name>A0ABS5H0S8_9BURK</name>
<keyword evidence="3" id="KW-1185">Reference proteome</keyword>
<gene>
    <name evidence="2" type="ORF">KDM87_06830</name>
</gene>
<dbReference type="RefSeq" id="WP_212678370.1">
    <property type="nucleotide sequence ID" value="NZ_JAGSPK010000002.1"/>
</dbReference>
<accession>A0ABS5H0S8</accession>
<proteinExistence type="predicted"/>
<sequence>MPNEFETKLSQPDCPPPGGGSWKWEGKWVENNPTDASKDQSEETA</sequence>
<dbReference type="Proteomes" id="UP000682982">
    <property type="component" value="Unassembled WGS sequence"/>
</dbReference>
<organism evidence="2 3">
    <name type="scientific">Undibacterium rivi</name>
    <dbReference type="NCBI Taxonomy" id="2828729"/>
    <lineage>
        <taxon>Bacteria</taxon>
        <taxon>Pseudomonadati</taxon>
        <taxon>Pseudomonadota</taxon>
        <taxon>Betaproteobacteria</taxon>
        <taxon>Burkholderiales</taxon>
        <taxon>Oxalobacteraceae</taxon>
        <taxon>Undibacterium</taxon>
    </lineage>
</organism>
<dbReference type="EMBL" id="JAGSPK010000002">
    <property type="protein sequence ID" value="MBR7792310.1"/>
    <property type="molecule type" value="Genomic_DNA"/>
</dbReference>
<evidence type="ECO:0000256" key="1">
    <source>
        <dbReference type="SAM" id="MobiDB-lite"/>
    </source>
</evidence>
<reference evidence="2 3" key="1">
    <citation type="submission" date="2021-04" db="EMBL/GenBank/DDBJ databases">
        <title>novel species isolated from subtropical streams in China.</title>
        <authorList>
            <person name="Lu H."/>
        </authorList>
    </citation>
    <scope>NUCLEOTIDE SEQUENCE [LARGE SCALE GENOMIC DNA]</scope>
    <source>
        <strain evidence="2 3">FT147W</strain>
    </source>
</reference>
<protein>
    <submittedName>
        <fullName evidence="2">Uncharacterized protein</fullName>
    </submittedName>
</protein>